<dbReference type="AlphaFoldDB" id="A0A8R7V889"/>
<name>A0A8R7V889_TRIUA</name>
<keyword evidence="3" id="KW-1185">Reference proteome</keyword>
<dbReference type="EnsemblPlants" id="TuG1812G0700005277.01.T01">
    <property type="protein sequence ID" value="TuG1812G0700005277.01.T01"/>
    <property type="gene ID" value="TuG1812G0700005277.01"/>
</dbReference>
<organism evidence="2 3">
    <name type="scientific">Triticum urartu</name>
    <name type="common">Red wild einkorn</name>
    <name type="synonym">Crithodium urartu</name>
    <dbReference type="NCBI Taxonomy" id="4572"/>
    <lineage>
        <taxon>Eukaryota</taxon>
        <taxon>Viridiplantae</taxon>
        <taxon>Streptophyta</taxon>
        <taxon>Embryophyta</taxon>
        <taxon>Tracheophyta</taxon>
        <taxon>Spermatophyta</taxon>
        <taxon>Magnoliopsida</taxon>
        <taxon>Liliopsida</taxon>
        <taxon>Poales</taxon>
        <taxon>Poaceae</taxon>
        <taxon>BOP clade</taxon>
        <taxon>Pooideae</taxon>
        <taxon>Triticodae</taxon>
        <taxon>Triticeae</taxon>
        <taxon>Triticinae</taxon>
        <taxon>Triticum</taxon>
    </lineage>
</organism>
<keyword evidence="1" id="KW-0472">Membrane</keyword>
<reference evidence="2" key="3">
    <citation type="submission" date="2022-06" db="UniProtKB">
        <authorList>
            <consortium name="EnsemblPlants"/>
        </authorList>
    </citation>
    <scope>IDENTIFICATION</scope>
</reference>
<keyword evidence="1" id="KW-0812">Transmembrane</keyword>
<feature type="transmembrane region" description="Helical" evidence="1">
    <location>
        <begin position="7"/>
        <end position="30"/>
    </location>
</feature>
<keyword evidence="1" id="KW-1133">Transmembrane helix</keyword>
<proteinExistence type="predicted"/>
<sequence length="57" mass="6868">MMIDFMFLVSIYILYLHKLLYMFCCVTVHFNHTTMYLYSSTYLSIVRMCGAHFLNNL</sequence>
<protein>
    <submittedName>
        <fullName evidence="2">Uncharacterized protein</fullName>
    </submittedName>
</protein>
<evidence type="ECO:0000256" key="1">
    <source>
        <dbReference type="SAM" id="Phobius"/>
    </source>
</evidence>
<evidence type="ECO:0000313" key="2">
    <source>
        <dbReference type="EnsemblPlants" id="TuG1812G0700005277.01.T01"/>
    </source>
</evidence>
<dbReference type="Proteomes" id="UP000015106">
    <property type="component" value="Chromosome 7"/>
</dbReference>
<dbReference type="Gramene" id="TuG1812G0700005277.01.T01">
    <property type="protein sequence ID" value="TuG1812G0700005277.01.T01"/>
    <property type="gene ID" value="TuG1812G0700005277.01"/>
</dbReference>
<reference evidence="2" key="2">
    <citation type="submission" date="2018-03" db="EMBL/GenBank/DDBJ databases">
        <title>The Triticum urartu genome reveals the dynamic nature of wheat genome evolution.</title>
        <authorList>
            <person name="Ling H."/>
            <person name="Ma B."/>
            <person name="Shi X."/>
            <person name="Liu H."/>
            <person name="Dong L."/>
            <person name="Sun H."/>
            <person name="Cao Y."/>
            <person name="Gao Q."/>
            <person name="Zheng S."/>
            <person name="Li Y."/>
            <person name="Yu Y."/>
            <person name="Du H."/>
            <person name="Qi M."/>
            <person name="Li Y."/>
            <person name="Yu H."/>
            <person name="Cui Y."/>
            <person name="Wang N."/>
            <person name="Chen C."/>
            <person name="Wu H."/>
            <person name="Zhao Y."/>
            <person name="Zhang J."/>
            <person name="Li Y."/>
            <person name="Zhou W."/>
            <person name="Zhang B."/>
            <person name="Hu W."/>
            <person name="Eijk M."/>
            <person name="Tang J."/>
            <person name="Witsenboer H."/>
            <person name="Zhao S."/>
            <person name="Li Z."/>
            <person name="Zhang A."/>
            <person name="Wang D."/>
            <person name="Liang C."/>
        </authorList>
    </citation>
    <scope>NUCLEOTIDE SEQUENCE [LARGE SCALE GENOMIC DNA]</scope>
    <source>
        <strain evidence="2">cv. G1812</strain>
    </source>
</reference>
<reference evidence="3" key="1">
    <citation type="journal article" date="2013" name="Nature">
        <title>Draft genome of the wheat A-genome progenitor Triticum urartu.</title>
        <authorList>
            <person name="Ling H.Q."/>
            <person name="Zhao S."/>
            <person name="Liu D."/>
            <person name="Wang J."/>
            <person name="Sun H."/>
            <person name="Zhang C."/>
            <person name="Fan H."/>
            <person name="Li D."/>
            <person name="Dong L."/>
            <person name="Tao Y."/>
            <person name="Gao C."/>
            <person name="Wu H."/>
            <person name="Li Y."/>
            <person name="Cui Y."/>
            <person name="Guo X."/>
            <person name="Zheng S."/>
            <person name="Wang B."/>
            <person name="Yu K."/>
            <person name="Liang Q."/>
            <person name="Yang W."/>
            <person name="Lou X."/>
            <person name="Chen J."/>
            <person name="Feng M."/>
            <person name="Jian J."/>
            <person name="Zhang X."/>
            <person name="Luo G."/>
            <person name="Jiang Y."/>
            <person name="Liu J."/>
            <person name="Wang Z."/>
            <person name="Sha Y."/>
            <person name="Zhang B."/>
            <person name="Wu H."/>
            <person name="Tang D."/>
            <person name="Shen Q."/>
            <person name="Xue P."/>
            <person name="Zou S."/>
            <person name="Wang X."/>
            <person name="Liu X."/>
            <person name="Wang F."/>
            <person name="Yang Y."/>
            <person name="An X."/>
            <person name="Dong Z."/>
            <person name="Zhang K."/>
            <person name="Zhang X."/>
            <person name="Luo M.C."/>
            <person name="Dvorak J."/>
            <person name="Tong Y."/>
            <person name="Wang J."/>
            <person name="Yang H."/>
            <person name="Li Z."/>
            <person name="Wang D."/>
            <person name="Zhang A."/>
            <person name="Wang J."/>
        </authorList>
    </citation>
    <scope>NUCLEOTIDE SEQUENCE</scope>
    <source>
        <strain evidence="3">cv. G1812</strain>
    </source>
</reference>
<evidence type="ECO:0000313" key="3">
    <source>
        <dbReference type="Proteomes" id="UP000015106"/>
    </source>
</evidence>
<accession>A0A8R7V889</accession>